<dbReference type="Proteomes" id="UP000053647">
    <property type="component" value="Unassembled WGS sequence"/>
</dbReference>
<reference evidence="3" key="2">
    <citation type="submission" date="2015-01" db="EMBL/GenBank/DDBJ databases">
        <title>Evolutionary Origins and Diversification of the Mycorrhizal Mutualists.</title>
        <authorList>
            <consortium name="DOE Joint Genome Institute"/>
            <consortium name="Mycorrhizal Genomics Consortium"/>
            <person name="Kohler A."/>
            <person name="Kuo A."/>
            <person name="Nagy L.G."/>
            <person name="Floudas D."/>
            <person name="Copeland A."/>
            <person name="Barry K.W."/>
            <person name="Cichocki N."/>
            <person name="Veneault-Fourrey C."/>
            <person name="LaButti K."/>
            <person name="Lindquist E.A."/>
            <person name="Lipzen A."/>
            <person name="Lundell T."/>
            <person name="Morin E."/>
            <person name="Murat C."/>
            <person name="Riley R."/>
            <person name="Ohm R."/>
            <person name="Sun H."/>
            <person name="Tunlid A."/>
            <person name="Henrissat B."/>
            <person name="Grigoriev I.V."/>
            <person name="Hibbett D.S."/>
            <person name="Martin F."/>
        </authorList>
    </citation>
    <scope>NUCLEOTIDE SEQUENCE [LARGE SCALE GENOMIC DNA]</scope>
    <source>
        <strain evidence="3">ATCC 200175</strain>
    </source>
</reference>
<evidence type="ECO:0000313" key="3">
    <source>
        <dbReference type="Proteomes" id="UP000053647"/>
    </source>
</evidence>
<feature type="transmembrane region" description="Helical" evidence="1">
    <location>
        <begin position="208"/>
        <end position="232"/>
    </location>
</feature>
<gene>
    <name evidence="2" type="ORF">PAXINDRAFT_100803</name>
</gene>
<evidence type="ECO:0000313" key="2">
    <source>
        <dbReference type="EMBL" id="KIJ13184.1"/>
    </source>
</evidence>
<dbReference type="EMBL" id="KN819354">
    <property type="protein sequence ID" value="KIJ13184.1"/>
    <property type="molecule type" value="Genomic_DNA"/>
</dbReference>
<sequence length="338" mass="37515">MAGITVKEAIIVAIIIESILYGLLIFLFGVTVLALTYQRTSAEISRLMLGTACLLFILGTMRLVVDANHLWQGFITSGDPDLFFQNVTKYTLKNSLYVIETVVGDAIIIYRGYVLWRRIDIVIIPIIGWIATVVTGAHAVWSISQLSTSNADVLYGRQAAQWVVSFYSTALATNWVATGLLTLKLWAGHRNEVGLQRFLTGKSLVRPVVVVIMECGAVYSLTLIAMLLTYVYASNGVYIMIDVIGQVIPITFCVIIVRTAMLRFERDRGRVLPLSTLTYPRSHQISTPNSMRIQVNHVRVVESDLHDPSELSQRGDTWDGSIMDTKSELAITNTGRAV</sequence>
<feature type="transmembrane region" description="Helical" evidence="1">
    <location>
        <begin position="238"/>
        <end position="260"/>
    </location>
</feature>
<feature type="transmembrane region" description="Helical" evidence="1">
    <location>
        <begin position="96"/>
        <end position="114"/>
    </location>
</feature>
<protein>
    <submittedName>
        <fullName evidence="2">Uncharacterized protein</fullName>
    </submittedName>
</protein>
<dbReference type="OrthoDB" id="3357408at2759"/>
<proteinExistence type="predicted"/>
<keyword evidence="1" id="KW-0472">Membrane</keyword>
<feature type="transmembrane region" description="Helical" evidence="1">
    <location>
        <begin position="164"/>
        <end position="187"/>
    </location>
</feature>
<reference evidence="2 3" key="1">
    <citation type="submission" date="2014-06" db="EMBL/GenBank/DDBJ databases">
        <authorList>
            <consortium name="DOE Joint Genome Institute"/>
            <person name="Kuo A."/>
            <person name="Kohler A."/>
            <person name="Nagy L.G."/>
            <person name="Floudas D."/>
            <person name="Copeland A."/>
            <person name="Barry K.W."/>
            <person name="Cichocki N."/>
            <person name="Veneault-Fourrey C."/>
            <person name="LaButti K."/>
            <person name="Lindquist E.A."/>
            <person name="Lipzen A."/>
            <person name="Lundell T."/>
            <person name="Morin E."/>
            <person name="Murat C."/>
            <person name="Sun H."/>
            <person name="Tunlid A."/>
            <person name="Henrissat B."/>
            <person name="Grigoriev I.V."/>
            <person name="Hibbett D.S."/>
            <person name="Martin F."/>
            <person name="Nordberg H.P."/>
            <person name="Cantor M.N."/>
            <person name="Hua S.X."/>
        </authorList>
    </citation>
    <scope>NUCLEOTIDE SEQUENCE [LARGE SCALE GENOMIC DNA]</scope>
    <source>
        <strain evidence="2 3">ATCC 200175</strain>
    </source>
</reference>
<accession>A0A0C9SV93</accession>
<keyword evidence="1" id="KW-0812">Transmembrane</keyword>
<dbReference type="AlphaFoldDB" id="A0A0C9SV93"/>
<evidence type="ECO:0000256" key="1">
    <source>
        <dbReference type="SAM" id="Phobius"/>
    </source>
</evidence>
<dbReference type="HOGENOM" id="CLU_044614_3_3_1"/>
<feature type="transmembrane region" description="Helical" evidence="1">
    <location>
        <begin position="12"/>
        <end position="35"/>
    </location>
</feature>
<keyword evidence="1" id="KW-1133">Transmembrane helix</keyword>
<name>A0A0C9SV93_PAXIN</name>
<organism evidence="2 3">
    <name type="scientific">Paxillus involutus ATCC 200175</name>
    <dbReference type="NCBI Taxonomy" id="664439"/>
    <lineage>
        <taxon>Eukaryota</taxon>
        <taxon>Fungi</taxon>
        <taxon>Dikarya</taxon>
        <taxon>Basidiomycota</taxon>
        <taxon>Agaricomycotina</taxon>
        <taxon>Agaricomycetes</taxon>
        <taxon>Agaricomycetidae</taxon>
        <taxon>Boletales</taxon>
        <taxon>Paxilineae</taxon>
        <taxon>Paxillaceae</taxon>
        <taxon>Paxillus</taxon>
    </lineage>
</organism>
<keyword evidence="3" id="KW-1185">Reference proteome</keyword>
<feature type="transmembrane region" description="Helical" evidence="1">
    <location>
        <begin position="47"/>
        <end position="65"/>
    </location>
</feature>
<feature type="transmembrane region" description="Helical" evidence="1">
    <location>
        <begin position="121"/>
        <end position="144"/>
    </location>
</feature>